<feature type="region of interest" description="Disordered" evidence="11">
    <location>
        <begin position="74"/>
        <end position="97"/>
    </location>
</feature>
<dbReference type="HOGENOM" id="CLU_024865_0_1_3"/>
<dbReference type="InterPro" id="IPR003008">
    <property type="entry name" value="Tubulin_FtsZ_GTPase"/>
</dbReference>
<evidence type="ECO:0000313" key="14">
    <source>
        <dbReference type="EMBL" id="ABB50465.1"/>
    </source>
</evidence>
<comment type="function">
    <text evidence="8 10">Essential cell division protein that forms a contractile ring structure (Z ring) at the future cell division site. The regulation of the ring assembly controls the timing and the location of cell division. One of the functions of the FtsZ ring is to recruit other cell division proteins to the septum to produce a new cell wall between the dividing cells. Binds GTP and shows GTPase activity.</text>
</comment>
<keyword evidence="5 8" id="KW-0342">GTP-binding</keyword>
<proteinExistence type="inferred from homology"/>
<accession>Q319I0</accession>
<dbReference type="SMART" id="SM00865">
    <property type="entry name" value="Tubulin_C"/>
    <property type="match status" value="1"/>
</dbReference>
<dbReference type="FunFam" id="3.40.50.1440:FF:000023">
    <property type="entry name" value="Cell division protein FtsZ"/>
    <property type="match status" value="1"/>
</dbReference>
<dbReference type="SUPFAM" id="SSF52490">
    <property type="entry name" value="Tubulin nucleotide-binding domain-like"/>
    <property type="match status" value="1"/>
</dbReference>
<dbReference type="PROSITE" id="PS01134">
    <property type="entry name" value="FTSZ_1"/>
    <property type="match status" value="1"/>
</dbReference>
<feature type="domain" description="Tubulin/FtsZ 2-layer sandwich" evidence="13">
    <location>
        <begin position="215"/>
        <end position="333"/>
    </location>
</feature>
<evidence type="ECO:0000256" key="2">
    <source>
        <dbReference type="ARBA" id="ARBA00022490"/>
    </source>
</evidence>
<keyword evidence="2 8" id="KW-0963">Cytoplasm</keyword>
<sequence length="371" mass="39127">MSFGNNPNFDQSREILPSQNAKIEVIGVGGGGSNAVNRMISSDLEGVSFRVLNTDAQALIQSSAERRVQLGQNLTRGLGAGGNPSIGQKAAEESKDELQQTLEGSDLVFIAAGMGGGTGTGAAPVVAEVAKQSGALTVGIVTKPFSFEGKRRMRQAEEGIARLAENVDTLIVIPNDRLKDVIAGAPLQEAFRNADDVLRMGVKGISDIITCPGLVNVDFADVRSVMTEAGTALLGIGIGSGRSRALEAAQAAMNSPLLEAARIDGAKGCIINITGGKDMTLEDMTSASEIIYDVVDQEANIIVGAVVDEAMEGEIQVTVIATGFETNQPLKQQRIKNRLSNQPLYNMSDNKDSGASIPEFLRLRQNKKDID</sequence>
<evidence type="ECO:0000256" key="7">
    <source>
        <dbReference type="ARBA" id="ARBA00023306"/>
    </source>
</evidence>
<dbReference type="KEGG" id="pmi:PMT9312_1405"/>
<dbReference type="SMART" id="SM00864">
    <property type="entry name" value="Tubulin"/>
    <property type="match status" value="1"/>
</dbReference>
<feature type="binding site" evidence="8">
    <location>
        <position position="195"/>
    </location>
    <ligand>
        <name>GTP</name>
        <dbReference type="ChEBI" id="CHEBI:37565"/>
    </ligand>
</feature>
<dbReference type="Pfam" id="PF00091">
    <property type="entry name" value="Tubulin"/>
    <property type="match status" value="1"/>
</dbReference>
<dbReference type="PROSITE" id="PS01135">
    <property type="entry name" value="FTSZ_2"/>
    <property type="match status" value="1"/>
</dbReference>
<dbReference type="InterPro" id="IPR045061">
    <property type="entry name" value="FtsZ/CetZ"/>
</dbReference>
<evidence type="ECO:0000256" key="3">
    <source>
        <dbReference type="ARBA" id="ARBA00022618"/>
    </source>
</evidence>
<keyword evidence="4 8" id="KW-0547">Nucleotide-binding</keyword>
<dbReference type="NCBIfam" id="TIGR00065">
    <property type="entry name" value="ftsZ"/>
    <property type="match status" value="1"/>
</dbReference>
<dbReference type="RefSeq" id="WP_011376951.1">
    <property type="nucleotide sequence ID" value="NC_007577.1"/>
</dbReference>
<comment type="similarity">
    <text evidence="1 8 10">Belongs to the FtsZ family.</text>
</comment>
<evidence type="ECO:0000259" key="12">
    <source>
        <dbReference type="SMART" id="SM00864"/>
    </source>
</evidence>
<feature type="binding site" evidence="8">
    <location>
        <begin position="117"/>
        <end position="119"/>
    </location>
    <ligand>
        <name>GTP</name>
        <dbReference type="ChEBI" id="CHEBI:37565"/>
    </ligand>
</feature>
<comment type="subcellular location">
    <subcellularLocation>
        <location evidence="8">Cytoplasm</location>
    </subcellularLocation>
    <text evidence="8">Assembles at midcell at the inner surface of the cytoplasmic membrane.</text>
</comment>
<dbReference type="GO" id="GO:0005737">
    <property type="term" value="C:cytoplasm"/>
    <property type="evidence" value="ECO:0007669"/>
    <property type="project" value="UniProtKB-SubCell"/>
</dbReference>
<dbReference type="Pfam" id="PF12327">
    <property type="entry name" value="FtsZ_C"/>
    <property type="match status" value="1"/>
</dbReference>
<dbReference type="PRINTS" id="PR00423">
    <property type="entry name" value="CELLDVISFTSZ"/>
</dbReference>
<evidence type="ECO:0000256" key="9">
    <source>
        <dbReference type="NCBIfam" id="TIGR00065"/>
    </source>
</evidence>
<dbReference type="EMBL" id="CP000111">
    <property type="protein sequence ID" value="ABB50465.1"/>
    <property type="molecule type" value="Genomic_DNA"/>
</dbReference>
<dbReference type="InterPro" id="IPR000158">
    <property type="entry name" value="Cell_div_FtsZ"/>
</dbReference>
<keyword evidence="6 8" id="KW-0717">Septation</keyword>
<dbReference type="STRING" id="74546.PMT9312_1405"/>
<feature type="binding site" evidence="8">
    <location>
        <begin position="30"/>
        <end position="34"/>
    </location>
    <ligand>
        <name>GTP</name>
        <dbReference type="ChEBI" id="CHEBI:37565"/>
    </ligand>
</feature>
<evidence type="ECO:0000256" key="6">
    <source>
        <dbReference type="ARBA" id="ARBA00023210"/>
    </source>
</evidence>
<gene>
    <name evidence="8" type="primary">ftsZ</name>
    <name evidence="14" type="ordered locus">PMT9312_1405</name>
</gene>
<reference evidence="15" key="1">
    <citation type="submission" date="2005-07" db="EMBL/GenBank/DDBJ databases">
        <title>Complete sequence of Prochlorococcus marinus str. MIT 9312.</title>
        <authorList>
            <consortium name="US DOE Joint Genome Institute"/>
            <person name="Copeland A."/>
            <person name="Lucas S."/>
            <person name="Lapidus A."/>
            <person name="Barry K."/>
            <person name="Detter J.C."/>
            <person name="Glavina T."/>
            <person name="Hammon N."/>
            <person name="Israni S."/>
            <person name="Pitluck S."/>
            <person name="Thiel J."/>
            <person name="Schmutz J."/>
            <person name="Larimer F."/>
            <person name="Land M."/>
            <person name="Kyrpides N."/>
            <person name="Lykidis A."/>
            <person name="Richardson P."/>
        </authorList>
    </citation>
    <scope>NUCLEOTIDE SEQUENCE [LARGE SCALE GENOMIC DNA]</scope>
    <source>
        <strain evidence="15">MIT 9312</strain>
    </source>
</reference>
<dbReference type="InterPro" id="IPR020805">
    <property type="entry name" value="Cell_div_FtsZ_CS"/>
</dbReference>
<dbReference type="OrthoDB" id="9813375at2"/>
<dbReference type="GO" id="GO:0000917">
    <property type="term" value="P:division septum assembly"/>
    <property type="evidence" value="ECO:0007669"/>
    <property type="project" value="UniProtKB-KW"/>
</dbReference>
<dbReference type="Gene3D" id="3.30.1330.20">
    <property type="entry name" value="Tubulin/FtsZ, C-terminal domain"/>
    <property type="match status" value="1"/>
</dbReference>
<dbReference type="InterPro" id="IPR018316">
    <property type="entry name" value="Tubulin/FtsZ_2-layer-sand-dom"/>
</dbReference>
<feature type="binding site" evidence="8">
    <location>
        <position position="148"/>
    </location>
    <ligand>
        <name>GTP</name>
        <dbReference type="ChEBI" id="CHEBI:37565"/>
    </ligand>
</feature>
<dbReference type="Gene3D" id="3.40.50.1440">
    <property type="entry name" value="Tubulin/FtsZ, GTPase domain"/>
    <property type="match status" value="1"/>
</dbReference>
<evidence type="ECO:0000256" key="10">
    <source>
        <dbReference type="RuleBase" id="RU000631"/>
    </source>
</evidence>
<organism evidence="14 15">
    <name type="scientific">Prochlorococcus marinus (strain MIT 9312)</name>
    <dbReference type="NCBI Taxonomy" id="74546"/>
    <lineage>
        <taxon>Bacteria</taxon>
        <taxon>Bacillati</taxon>
        <taxon>Cyanobacteriota</taxon>
        <taxon>Cyanophyceae</taxon>
        <taxon>Synechococcales</taxon>
        <taxon>Prochlorococcaceae</taxon>
        <taxon>Prochlorococcus</taxon>
    </lineage>
</organism>
<dbReference type="InterPro" id="IPR037103">
    <property type="entry name" value="Tubulin/FtsZ-like_C"/>
</dbReference>
<dbReference type="PANTHER" id="PTHR30314:SF3">
    <property type="entry name" value="MITOCHONDRIAL DIVISION PROTEIN FSZA"/>
    <property type="match status" value="1"/>
</dbReference>
<dbReference type="GO" id="GO:0032153">
    <property type="term" value="C:cell division site"/>
    <property type="evidence" value="ECO:0007669"/>
    <property type="project" value="UniProtKB-UniRule"/>
</dbReference>
<dbReference type="InterPro" id="IPR036525">
    <property type="entry name" value="Tubulin/FtsZ_GTPase_sf"/>
</dbReference>
<evidence type="ECO:0000259" key="13">
    <source>
        <dbReference type="SMART" id="SM00865"/>
    </source>
</evidence>
<evidence type="ECO:0000313" key="15">
    <source>
        <dbReference type="Proteomes" id="UP000002715"/>
    </source>
</evidence>
<dbReference type="InterPro" id="IPR024757">
    <property type="entry name" value="FtsZ_C"/>
</dbReference>
<dbReference type="CDD" id="cd02201">
    <property type="entry name" value="FtsZ_type1"/>
    <property type="match status" value="1"/>
</dbReference>
<dbReference type="eggNOG" id="COG0206">
    <property type="taxonomic scope" value="Bacteria"/>
</dbReference>
<dbReference type="GO" id="GO:0003924">
    <property type="term" value="F:GTPase activity"/>
    <property type="evidence" value="ECO:0007669"/>
    <property type="project" value="UniProtKB-UniRule"/>
</dbReference>
<dbReference type="PANTHER" id="PTHR30314">
    <property type="entry name" value="CELL DIVISION PROTEIN FTSZ-RELATED"/>
    <property type="match status" value="1"/>
</dbReference>
<evidence type="ECO:0000256" key="5">
    <source>
        <dbReference type="ARBA" id="ARBA00023134"/>
    </source>
</evidence>
<name>Q319I0_PROM9</name>
<protein>
    <recommendedName>
        <fullName evidence="8 9">Cell division protein FtsZ</fullName>
    </recommendedName>
</protein>
<dbReference type="SUPFAM" id="SSF55307">
    <property type="entry name" value="Tubulin C-terminal domain-like"/>
    <property type="match status" value="1"/>
</dbReference>
<dbReference type="Proteomes" id="UP000002715">
    <property type="component" value="Chromosome"/>
</dbReference>
<dbReference type="AlphaFoldDB" id="Q319I0"/>
<evidence type="ECO:0000256" key="4">
    <source>
        <dbReference type="ARBA" id="ARBA00022741"/>
    </source>
</evidence>
<dbReference type="InterPro" id="IPR008280">
    <property type="entry name" value="Tub_FtsZ_C"/>
</dbReference>
<dbReference type="HAMAP" id="MF_00909">
    <property type="entry name" value="FtsZ"/>
    <property type="match status" value="1"/>
</dbReference>
<dbReference type="GO" id="GO:0051258">
    <property type="term" value="P:protein polymerization"/>
    <property type="evidence" value="ECO:0007669"/>
    <property type="project" value="UniProtKB-UniRule"/>
</dbReference>
<evidence type="ECO:0000256" key="11">
    <source>
        <dbReference type="SAM" id="MobiDB-lite"/>
    </source>
</evidence>
<feature type="domain" description="Tubulin/FtsZ GTPase" evidence="12">
    <location>
        <begin position="22"/>
        <end position="213"/>
    </location>
</feature>
<dbReference type="GO" id="GO:0005525">
    <property type="term" value="F:GTP binding"/>
    <property type="evidence" value="ECO:0007669"/>
    <property type="project" value="UniProtKB-UniRule"/>
</dbReference>
<dbReference type="GO" id="GO:0043093">
    <property type="term" value="P:FtsZ-dependent cytokinesis"/>
    <property type="evidence" value="ECO:0007669"/>
    <property type="project" value="UniProtKB-UniRule"/>
</dbReference>
<evidence type="ECO:0000256" key="8">
    <source>
        <dbReference type="HAMAP-Rule" id="MF_00909"/>
    </source>
</evidence>
<keyword evidence="3 8" id="KW-0132">Cell division</keyword>
<keyword evidence="7 8" id="KW-0131">Cell cycle</keyword>
<evidence type="ECO:0000256" key="1">
    <source>
        <dbReference type="ARBA" id="ARBA00009690"/>
    </source>
</evidence>
<comment type="subunit">
    <text evidence="8">Homodimer. Polymerizes to form a dynamic ring structure in a strictly GTP-dependent manner. Interacts directly with several other division proteins.</text>
</comment>
<feature type="binding site" evidence="8">
    <location>
        <position position="152"/>
    </location>
    <ligand>
        <name>GTP</name>
        <dbReference type="ChEBI" id="CHEBI:37565"/>
    </ligand>
</feature>